<proteinExistence type="inferred from homology"/>
<dbReference type="SUPFAM" id="SSF53850">
    <property type="entry name" value="Periplasmic binding protein-like II"/>
    <property type="match status" value="1"/>
</dbReference>
<evidence type="ECO:0000256" key="1">
    <source>
        <dbReference type="ARBA" id="ARBA00009437"/>
    </source>
</evidence>
<dbReference type="SUPFAM" id="SSF46785">
    <property type="entry name" value="Winged helix' DNA-binding domain"/>
    <property type="match status" value="1"/>
</dbReference>
<evidence type="ECO:0000256" key="3">
    <source>
        <dbReference type="ARBA" id="ARBA00023125"/>
    </source>
</evidence>
<keyword evidence="7" id="KW-1185">Reference proteome</keyword>
<evidence type="ECO:0000259" key="5">
    <source>
        <dbReference type="PROSITE" id="PS50931"/>
    </source>
</evidence>
<reference evidence="6 7" key="1">
    <citation type="submission" date="2016-10" db="EMBL/GenBank/DDBJ databases">
        <authorList>
            <person name="de Groot N.N."/>
        </authorList>
    </citation>
    <scope>NUCLEOTIDE SEQUENCE [LARGE SCALE GENOMIC DNA]</scope>
    <source>
        <strain evidence="6 7">CGMCC 1.10449</strain>
    </source>
</reference>
<dbReference type="GO" id="GO:0000976">
    <property type="term" value="F:transcription cis-regulatory region binding"/>
    <property type="evidence" value="ECO:0007669"/>
    <property type="project" value="TreeGrafter"/>
</dbReference>
<name>A0A1H1BY20_9BACI</name>
<dbReference type="EMBL" id="FNKD01000002">
    <property type="protein sequence ID" value="SDQ56316.1"/>
    <property type="molecule type" value="Genomic_DNA"/>
</dbReference>
<keyword evidence="2" id="KW-0805">Transcription regulation</keyword>
<dbReference type="InterPro" id="IPR000847">
    <property type="entry name" value="LysR_HTH_N"/>
</dbReference>
<dbReference type="AlphaFoldDB" id="A0A1H1BY20"/>
<accession>A0A1H1BY20</accession>
<dbReference type="STRING" id="553311.SAMN05216231_1951"/>
<dbReference type="PROSITE" id="PS50931">
    <property type="entry name" value="HTH_LYSR"/>
    <property type="match status" value="1"/>
</dbReference>
<evidence type="ECO:0000313" key="7">
    <source>
        <dbReference type="Proteomes" id="UP000199444"/>
    </source>
</evidence>
<protein>
    <submittedName>
        <fullName evidence="6">LysR family transcriptional regulator, repressor for citA</fullName>
    </submittedName>
</protein>
<dbReference type="GO" id="GO:0003700">
    <property type="term" value="F:DNA-binding transcription factor activity"/>
    <property type="evidence" value="ECO:0007669"/>
    <property type="project" value="InterPro"/>
</dbReference>
<evidence type="ECO:0000256" key="4">
    <source>
        <dbReference type="ARBA" id="ARBA00023163"/>
    </source>
</evidence>
<gene>
    <name evidence="6" type="ORF">SAMN05216231_1951</name>
</gene>
<dbReference type="Gene3D" id="3.40.190.290">
    <property type="match status" value="1"/>
</dbReference>
<keyword evidence="3" id="KW-0238">DNA-binding</keyword>
<dbReference type="Pfam" id="PF03466">
    <property type="entry name" value="LysR_substrate"/>
    <property type="match status" value="1"/>
</dbReference>
<dbReference type="CDD" id="cd05466">
    <property type="entry name" value="PBP2_LTTR_substrate"/>
    <property type="match status" value="1"/>
</dbReference>
<comment type="similarity">
    <text evidence="1">Belongs to the LysR transcriptional regulatory family.</text>
</comment>
<dbReference type="Gene3D" id="1.10.10.10">
    <property type="entry name" value="Winged helix-like DNA-binding domain superfamily/Winged helix DNA-binding domain"/>
    <property type="match status" value="1"/>
</dbReference>
<dbReference type="Pfam" id="PF00126">
    <property type="entry name" value="HTH_1"/>
    <property type="match status" value="1"/>
</dbReference>
<dbReference type="InterPro" id="IPR036388">
    <property type="entry name" value="WH-like_DNA-bd_sf"/>
</dbReference>
<dbReference type="Proteomes" id="UP000199444">
    <property type="component" value="Unassembled WGS sequence"/>
</dbReference>
<sequence length="295" mass="33658">MLLIDTRTLKTFILAAEHENYRIVSEKLFITQPAVSSQIRQLEKEIGGKLFDKRGRHIKLTELGRLFHKEAKEIVAQSERSLSQISKFQQGFNKTIRIAISPLLADTILPSTLREYKKQYPHVELSIKVLESKEIAAVVEDGSVDVGLSCLPGDPNVKCLKFHEESVVLVCNHDGYDAESGPIVDAKDLLENNIILTDNHPSYWNFLKEQLKATLSSYQFMSVTHSYIAKRFILEGIGVSFLPKSIINREIIEGRLIEIPVSFMELPTASMYIIYKYEHEIETDFVKFISNFHLS</sequence>
<keyword evidence="4" id="KW-0804">Transcription</keyword>
<dbReference type="InterPro" id="IPR036390">
    <property type="entry name" value="WH_DNA-bd_sf"/>
</dbReference>
<evidence type="ECO:0000256" key="2">
    <source>
        <dbReference type="ARBA" id="ARBA00023015"/>
    </source>
</evidence>
<dbReference type="PANTHER" id="PTHR30126">
    <property type="entry name" value="HTH-TYPE TRANSCRIPTIONAL REGULATOR"/>
    <property type="match status" value="1"/>
</dbReference>
<evidence type="ECO:0000313" key="6">
    <source>
        <dbReference type="EMBL" id="SDQ56316.1"/>
    </source>
</evidence>
<feature type="domain" description="HTH lysR-type" evidence="5">
    <location>
        <begin position="4"/>
        <end position="61"/>
    </location>
</feature>
<dbReference type="PANTHER" id="PTHR30126:SF64">
    <property type="entry name" value="HTH-TYPE TRANSCRIPTIONAL REGULATOR CITR"/>
    <property type="match status" value="1"/>
</dbReference>
<dbReference type="InterPro" id="IPR005119">
    <property type="entry name" value="LysR_subst-bd"/>
</dbReference>
<dbReference type="PRINTS" id="PR00039">
    <property type="entry name" value="HTHLYSR"/>
</dbReference>
<organism evidence="6 7">
    <name type="scientific">Virgibacillus salinus</name>
    <dbReference type="NCBI Taxonomy" id="553311"/>
    <lineage>
        <taxon>Bacteria</taxon>
        <taxon>Bacillati</taxon>
        <taxon>Bacillota</taxon>
        <taxon>Bacilli</taxon>
        <taxon>Bacillales</taxon>
        <taxon>Bacillaceae</taxon>
        <taxon>Virgibacillus</taxon>
    </lineage>
</organism>
<dbReference type="RefSeq" id="WP_092492781.1">
    <property type="nucleotide sequence ID" value="NZ_FNKD01000002.1"/>
</dbReference>